<name>A0AA96LQL1_9BACL</name>
<dbReference type="GO" id="GO:0030245">
    <property type="term" value="P:cellulose catabolic process"/>
    <property type="evidence" value="ECO:0007669"/>
    <property type="project" value="UniProtKB-KW"/>
</dbReference>
<dbReference type="SUPFAM" id="SSF51445">
    <property type="entry name" value="(Trans)glycosidases"/>
    <property type="match status" value="1"/>
</dbReference>
<proteinExistence type="inferred from homology"/>
<dbReference type="Proteomes" id="UP001304650">
    <property type="component" value="Chromosome"/>
</dbReference>
<comment type="subcellular location">
    <subcellularLocation>
        <location evidence="1">Secreted</location>
    </subcellularLocation>
</comment>
<evidence type="ECO:0000256" key="10">
    <source>
        <dbReference type="RuleBase" id="RU361153"/>
    </source>
</evidence>
<evidence type="ECO:0000256" key="7">
    <source>
        <dbReference type="ARBA" id="ARBA00023277"/>
    </source>
</evidence>
<evidence type="ECO:0000256" key="8">
    <source>
        <dbReference type="ARBA" id="ARBA00023295"/>
    </source>
</evidence>
<accession>A0AA96LQL1</accession>
<organism evidence="14 15">
    <name type="scientific">Paenibacillus roseopurpureus</name>
    <dbReference type="NCBI Taxonomy" id="2918901"/>
    <lineage>
        <taxon>Bacteria</taxon>
        <taxon>Bacillati</taxon>
        <taxon>Bacillota</taxon>
        <taxon>Bacilli</taxon>
        <taxon>Bacillales</taxon>
        <taxon>Paenibacillaceae</taxon>
        <taxon>Paenibacillus</taxon>
    </lineage>
</organism>
<keyword evidence="9" id="KW-0624">Polysaccharide degradation</keyword>
<evidence type="ECO:0000259" key="12">
    <source>
        <dbReference type="Pfam" id="PF00150"/>
    </source>
</evidence>
<evidence type="ECO:0000256" key="9">
    <source>
        <dbReference type="ARBA" id="ARBA00023326"/>
    </source>
</evidence>
<evidence type="ECO:0000256" key="5">
    <source>
        <dbReference type="ARBA" id="ARBA00022801"/>
    </source>
</evidence>
<evidence type="ECO:0000256" key="11">
    <source>
        <dbReference type="SAM" id="SignalP"/>
    </source>
</evidence>
<protein>
    <submittedName>
        <fullName evidence="14">DNRLRE domain-containing protein</fullName>
    </submittedName>
</protein>
<dbReference type="PANTHER" id="PTHR31297">
    <property type="entry name" value="GLUCAN ENDO-1,6-BETA-GLUCOSIDASE B"/>
    <property type="match status" value="1"/>
</dbReference>
<feature type="domain" description="Carbohydrate-binding module family 96" evidence="13">
    <location>
        <begin position="452"/>
        <end position="612"/>
    </location>
</feature>
<dbReference type="InterPro" id="IPR018087">
    <property type="entry name" value="Glyco_hydro_5_CS"/>
</dbReference>
<evidence type="ECO:0000256" key="3">
    <source>
        <dbReference type="ARBA" id="ARBA00022525"/>
    </source>
</evidence>
<dbReference type="Pfam" id="PF24517">
    <property type="entry name" value="CBM96"/>
    <property type="match status" value="1"/>
</dbReference>
<dbReference type="RefSeq" id="WP_314796984.1">
    <property type="nucleotide sequence ID" value="NZ_CP130319.1"/>
</dbReference>
<dbReference type="InterPro" id="IPR001547">
    <property type="entry name" value="Glyco_hydro_5"/>
</dbReference>
<keyword evidence="6" id="KW-0136">Cellulose degradation</keyword>
<dbReference type="Pfam" id="PF00150">
    <property type="entry name" value="Cellulase"/>
    <property type="match status" value="1"/>
</dbReference>
<keyword evidence="3" id="KW-0964">Secreted</keyword>
<evidence type="ECO:0000259" key="13">
    <source>
        <dbReference type="Pfam" id="PF24517"/>
    </source>
</evidence>
<keyword evidence="15" id="KW-1185">Reference proteome</keyword>
<dbReference type="PROSITE" id="PS00659">
    <property type="entry name" value="GLYCOSYL_HYDROL_F5"/>
    <property type="match status" value="1"/>
</dbReference>
<evidence type="ECO:0000313" key="14">
    <source>
        <dbReference type="EMBL" id="WNR43045.1"/>
    </source>
</evidence>
<evidence type="ECO:0000313" key="15">
    <source>
        <dbReference type="Proteomes" id="UP001304650"/>
    </source>
</evidence>
<dbReference type="AlphaFoldDB" id="A0AA96LQL1"/>
<dbReference type="EMBL" id="CP130319">
    <property type="protein sequence ID" value="WNR43045.1"/>
    <property type="molecule type" value="Genomic_DNA"/>
</dbReference>
<dbReference type="KEGG" id="proo:MJB10_18250"/>
<keyword evidence="7" id="KW-0119">Carbohydrate metabolism</keyword>
<dbReference type="InterPro" id="IPR050386">
    <property type="entry name" value="Glycosyl_hydrolase_5"/>
</dbReference>
<dbReference type="GO" id="GO:0008422">
    <property type="term" value="F:beta-glucosidase activity"/>
    <property type="evidence" value="ECO:0007669"/>
    <property type="project" value="TreeGrafter"/>
</dbReference>
<evidence type="ECO:0000256" key="4">
    <source>
        <dbReference type="ARBA" id="ARBA00022729"/>
    </source>
</evidence>
<feature type="signal peptide" evidence="11">
    <location>
        <begin position="1"/>
        <end position="25"/>
    </location>
</feature>
<dbReference type="InterPro" id="IPR017853">
    <property type="entry name" value="GH"/>
</dbReference>
<evidence type="ECO:0000256" key="2">
    <source>
        <dbReference type="ARBA" id="ARBA00005641"/>
    </source>
</evidence>
<comment type="similarity">
    <text evidence="2 10">Belongs to the glycosyl hydrolase 5 (cellulase A) family.</text>
</comment>
<dbReference type="NCBIfam" id="NF033679">
    <property type="entry name" value="DNRLRE_dom"/>
    <property type="match status" value="1"/>
</dbReference>
<gene>
    <name evidence="14" type="ORF">MJB10_18250</name>
</gene>
<reference evidence="14" key="1">
    <citation type="submission" date="2022-02" db="EMBL/GenBank/DDBJ databases">
        <title>Paenibacillus sp. MBLB1832 Whole Genome Shotgun Sequencing.</title>
        <authorList>
            <person name="Hwang C.Y."/>
            <person name="Cho E.-S."/>
            <person name="Seo M.-J."/>
        </authorList>
    </citation>
    <scope>NUCLEOTIDE SEQUENCE</scope>
    <source>
        <strain evidence="14">MBLB1832</strain>
    </source>
</reference>
<dbReference type="InterPro" id="IPR055372">
    <property type="entry name" value="CBM96"/>
</dbReference>
<sequence length="613" mass="67897">MNLRAWSSKCGKLLASVTLACTILAAPAGMNQASAAPAAISAAEMASFMGRGSNLGNTFEMFNQYAAQPRDYTSAKAVLDAFIGAGYTTIRMPIRWDVPKDVDSNGNRLYPDRITSNGTIIETSPDVVTYKNLVNYVLNTVNPQRASQGLREIVVIVNTHHEFWFHDEEGDLINGSNYASNISKLNTIWQGISKMFANAPSTLVFEIFNEPHGIMAANTKCVSGQPSCSCPSPQSLYDAEAARESLAIQTVVNMNKQVYSTIRNYTSSTGQKVHEKRVIMFGGIHYNAGEYLAKTYALATDLPDGSGTDKYMMATYHLYQPLTKKVKAMVNGECVVQSYDSYDWRAAIIDKMQQVYEDFSQKYNIPVFLGEFGQTYWYELKGVAGSGFSTNKNEPIDPEREALYQFISNESIARNMPAAVWDDNGDYTVYKRSSNTFNSLLDDVFGNGLRPKVSLNPTNDAFIRGGINANTNYGTAAKLEVKDDPNADYDRAIFLKFPVGDLNKNLITSAKLRVYGKNVTATSDTMLSVFGAYSNWGEDSLTWNNQPYVNPSQFGTFTVNGTEKYYEFDVTGFIKSQGTSASLVIKKSQSDENRVEFNSKENASLRPQLIITE</sequence>
<dbReference type="GO" id="GO:0009986">
    <property type="term" value="C:cell surface"/>
    <property type="evidence" value="ECO:0007669"/>
    <property type="project" value="TreeGrafter"/>
</dbReference>
<keyword evidence="5 10" id="KW-0378">Hydrolase</keyword>
<evidence type="ECO:0000256" key="6">
    <source>
        <dbReference type="ARBA" id="ARBA00023001"/>
    </source>
</evidence>
<dbReference type="PANTHER" id="PTHR31297:SF41">
    <property type="entry name" value="ENDOGLUCANASE, PUTATIVE (AFU_ORTHOLOGUE AFUA_5G01830)-RELATED"/>
    <property type="match status" value="1"/>
</dbReference>
<keyword evidence="4 11" id="KW-0732">Signal</keyword>
<dbReference type="GO" id="GO:0005576">
    <property type="term" value="C:extracellular region"/>
    <property type="evidence" value="ECO:0007669"/>
    <property type="project" value="UniProtKB-SubCell"/>
</dbReference>
<evidence type="ECO:0000256" key="1">
    <source>
        <dbReference type="ARBA" id="ARBA00004613"/>
    </source>
</evidence>
<keyword evidence="8 10" id="KW-0326">Glycosidase</keyword>
<feature type="domain" description="Glycoside hydrolase family 5" evidence="12">
    <location>
        <begin position="70"/>
        <end position="379"/>
    </location>
</feature>
<dbReference type="Gene3D" id="3.20.20.80">
    <property type="entry name" value="Glycosidases"/>
    <property type="match status" value="1"/>
</dbReference>
<feature type="chain" id="PRO_5041715879" evidence="11">
    <location>
        <begin position="26"/>
        <end position="613"/>
    </location>
</feature>